<name>A0AAD4JMA8_PERFH</name>
<keyword evidence="1" id="KW-0175">Coiled coil</keyword>
<feature type="coiled-coil region" evidence="1">
    <location>
        <begin position="61"/>
        <end position="88"/>
    </location>
</feature>
<accession>A0AAD4JMA8</accession>
<dbReference type="Proteomes" id="UP001190926">
    <property type="component" value="Unassembled WGS sequence"/>
</dbReference>
<keyword evidence="3" id="KW-1185">Reference proteome</keyword>
<dbReference type="EMBL" id="SDAM02000020">
    <property type="protein sequence ID" value="KAH6836477.1"/>
    <property type="molecule type" value="Genomic_DNA"/>
</dbReference>
<evidence type="ECO:0000313" key="3">
    <source>
        <dbReference type="Proteomes" id="UP001190926"/>
    </source>
</evidence>
<comment type="caution">
    <text evidence="2">The sequence shown here is derived from an EMBL/GenBank/DDBJ whole genome shotgun (WGS) entry which is preliminary data.</text>
</comment>
<reference evidence="2 3" key="1">
    <citation type="journal article" date="2021" name="Nat. Commun.">
        <title>Incipient diploidization of the medicinal plant Perilla within 10,000 years.</title>
        <authorList>
            <person name="Zhang Y."/>
            <person name="Shen Q."/>
            <person name="Leng L."/>
            <person name="Zhang D."/>
            <person name="Chen S."/>
            <person name="Shi Y."/>
            <person name="Ning Z."/>
            <person name="Chen S."/>
        </authorList>
    </citation>
    <scope>NUCLEOTIDE SEQUENCE [LARGE SCALE GENOMIC DNA]</scope>
    <source>
        <strain evidence="3">cv. PC099</strain>
    </source>
</reference>
<protein>
    <submittedName>
        <fullName evidence="2">Uncharacterized protein</fullName>
    </submittedName>
</protein>
<evidence type="ECO:0000256" key="1">
    <source>
        <dbReference type="SAM" id="Coils"/>
    </source>
</evidence>
<sequence>MGEVEYSVVPCFCLWRRRRSKRQEDKGSEKSGVISGKINNVYYGDYGMEENIYGDNGFVPMKKQERMLKKAMEERENAIKKKGRLKRREK</sequence>
<proteinExistence type="predicted"/>
<gene>
    <name evidence="2" type="ORF">C2S53_018228</name>
</gene>
<evidence type="ECO:0000313" key="2">
    <source>
        <dbReference type="EMBL" id="KAH6836477.1"/>
    </source>
</evidence>
<dbReference type="AlphaFoldDB" id="A0AAD4JMA8"/>
<organism evidence="2 3">
    <name type="scientific">Perilla frutescens var. hirtella</name>
    <name type="common">Perilla citriodora</name>
    <name type="synonym">Perilla setoyensis</name>
    <dbReference type="NCBI Taxonomy" id="608512"/>
    <lineage>
        <taxon>Eukaryota</taxon>
        <taxon>Viridiplantae</taxon>
        <taxon>Streptophyta</taxon>
        <taxon>Embryophyta</taxon>
        <taxon>Tracheophyta</taxon>
        <taxon>Spermatophyta</taxon>
        <taxon>Magnoliopsida</taxon>
        <taxon>eudicotyledons</taxon>
        <taxon>Gunneridae</taxon>
        <taxon>Pentapetalae</taxon>
        <taxon>asterids</taxon>
        <taxon>lamiids</taxon>
        <taxon>Lamiales</taxon>
        <taxon>Lamiaceae</taxon>
        <taxon>Nepetoideae</taxon>
        <taxon>Elsholtzieae</taxon>
        <taxon>Perilla</taxon>
    </lineage>
</organism>